<feature type="non-terminal residue" evidence="1">
    <location>
        <position position="1"/>
    </location>
</feature>
<dbReference type="Proteomes" id="UP000193118">
    <property type="component" value="Unassembled WGS sequence"/>
</dbReference>
<keyword evidence="2" id="KW-1185">Reference proteome</keyword>
<name>A0A1X3CTW5_9NEIS</name>
<evidence type="ECO:0000313" key="2">
    <source>
        <dbReference type="Proteomes" id="UP000193118"/>
    </source>
</evidence>
<dbReference type="AlphaFoldDB" id="A0A1X3CTW5"/>
<protein>
    <submittedName>
        <fullName evidence="1">Uncharacterized protein</fullName>
    </submittedName>
</protein>
<sequence>SQQTHNALHFLFVPRQYGGNPPMTVTAFVSAIDFTHGGFWRPLGGGFFGMGMKTAFWEARAMQPEFLRGVLPPRFYGFAAFAGFFF</sequence>
<proteinExistence type="predicted"/>
<comment type="caution">
    <text evidence="1">The sequence shown here is derived from an EMBL/GenBank/DDBJ whole genome shotgun (WGS) entry which is preliminary data.</text>
</comment>
<dbReference type="EMBL" id="MTBO01000162">
    <property type="protein sequence ID" value="OSI11025.1"/>
    <property type="molecule type" value="Genomic_DNA"/>
</dbReference>
<organism evidence="1 2">
    <name type="scientific">Neisseria dentiae</name>
    <dbReference type="NCBI Taxonomy" id="194197"/>
    <lineage>
        <taxon>Bacteria</taxon>
        <taxon>Pseudomonadati</taxon>
        <taxon>Pseudomonadota</taxon>
        <taxon>Betaproteobacteria</taxon>
        <taxon>Neisseriales</taxon>
        <taxon>Neisseriaceae</taxon>
        <taxon>Neisseria</taxon>
    </lineage>
</organism>
<feature type="non-terminal residue" evidence="1">
    <location>
        <position position="86"/>
    </location>
</feature>
<accession>A0A1X3CTW5</accession>
<reference evidence="2" key="1">
    <citation type="submission" date="2017-01" db="EMBL/GenBank/DDBJ databases">
        <authorList>
            <person name="Wolfgang W.J."/>
            <person name="Cole J."/>
            <person name="Wroblewski D."/>
            <person name="Mcginnis J."/>
            <person name="Musser K.A."/>
        </authorList>
    </citation>
    <scope>NUCLEOTIDE SEQUENCE [LARGE SCALE GENOMIC DNA]</scope>
    <source>
        <strain evidence="2">DSM 19151</strain>
    </source>
</reference>
<evidence type="ECO:0000313" key="1">
    <source>
        <dbReference type="EMBL" id="OSI11025.1"/>
    </source>
</evidence>
<gene>
    <name evidence="1" type="ORF">BWD09_13700</name>
</gene>